<evidence type="ECO:0000256" key="1">
    <source>
        <dbReference type="ARBA" id="ARBA00004123"/>
    </source>
</evidence>
<evidence type="ECO:0000256" key="7">
    <source>
        <dbReference type="ARBA" id="ARBA00023125"/>
    </source>
</evidence>
<dbReference type="Pfam" id="PF02732">
    <property type="entry name" value="ERCC4"/>
    <property type="match status" value="1"/>
</dbReference>
<evidence type="ECO:0000256" key="8">
    <source>
        <dbReference type="ARBA" id="ARBA00023204"/>
    </source>
</evidence>
<dbReference type="Gene3D" id="1.10.150.20">
    <property type="entry name" value="5' to 3' exonuclease, C-terminal subdomain"/>
    <property type="match status" value="1"/>
</dbReference>
<dbReference type="PANTHER" id="PTHR10150:SF0">
    <property type="entry name" value="DNA REPAIR ENDONUCLEASE XPF"/>
    <property type="match status" value="1"/>
</dbReference>
<dbReference type="GO" id="GO:1901255">
    <property type="term" value="P:nucleotide-excision repair involved in interstrand cross-link repair"/>
    <property type="evidence" value="ECO:0007669"/>
    <property type="project" value="TreeGrafter"/>
</dbReference>
<dbReference type="InterPro" id="IPR006166">
    <property type="entry name" value="ERCC4_domain"/>
</dbReference>
<dbReference type="KEGG" id="goe:100908271"/>
<sequence>MTEAKSAENRKLLDALLEKTPLLKYQQEALTDIVDRDALLITARGLGLHSIFHALIRVYHAPENLVIILGTEPDQEVYIKARLEKGGMKNMPKWITSDAFDTNARTKLYKEGGVLFVTSRILIGDLLNERIPIEHVTGFIVNNAETVQNSQQDLFILRLYRDKNRTGFVKALSSKAPAFTQEFMQLTRVMSRLYVRHLILYPRFHESVKESLNESLEVYETYVPLTQSMEQIQFALMDLIEISIRDIKKLNQTLNIDEFTTANVMGKSFYATMKTCIDPQWHLLSGKTRRSIGDLKNLKKLMEARLSLSGIAKSSSLHSGLTKYDPVTFFHSVKSVWHAKQGCHQTADWTLMDSGESLYLAAEKRVFAKVEGTKKDREKEFKPEVPPKWISLIEVLKNCDSKGNIVIVVEEERTRRQLEEFLCVGSYRVLRSAFQKLLADAEENVVFPRDEKDNKSDSSVESDSSKPSYTIVSVTTSNPFEFEELLLQQRPLSVVLFDLHLSTVRTLEIYHNLSTQSGVTVYTITYAKSVDEQRYYTSVRKEKEAFANLIQEKAAMASKTDWDEEINVARGENRVIVDVREFRSDLPALVYRRGIDLCPGTLEVGDYILTPTICVERKALQDLIDSLCSGRLYRQSERMSLHYEVPVVLIEFSSLEAFSFKNKLQSEIISKKTVQRLIMLTLTFPKLRLLWSPSPHATAELFELLKKDRPQPTLVEALKVTESEIKRDDGLLERFNTRTTRFLETLPGVGAHCKYKIMRRFSNLKELLTASEDVLLDVLESRDNTTLFMQTVQLPFEKRGKKRPLE</sequence>
<dbReference type="InterPro" id="IPR011335">
    <property type="entry name" value="Restrct_endonuc-II-like"/>
</dbReference>
<dbReference type="SMART" id="SM00891">
    <property type="entry name" value="ERCC4"/>
    <property type="match status" value="1"/>
</dbReference>
<keyword evidence="9" id="KW-0539">Nucleus</keyword>
<evidence type="ECO:0000256" key="9">
    <source>
        <dbReference type="ARBA" id="ARBA00023242"/>
    </source>
</evidence>
<dbReference type="RefSeq" id="XP_028967162.1">
    <property type="nucleotide sequence ID" value="XM_029111329.1"/>
</dbReference>
<evidence type="ECO:0000259" key="12">
    <source>
        <dbReference type="SMART" id="SM00891"/>
    </source>
</evidence>
<keyword evidence="3" id="KW-0540">Nuclease</keyword>
<feature type="region of interest" description="Disordered" evidence="11">
    <location>
        <begin position="449"/>
        <end position="468"/>
    </location>
</feature>
<dbReference type="GO" id="GO:0003697">
    <property type="term" value="F:single-stranded DNA binding"/>
    <property type="evidence" value="ECO:0007669"/>
    <property type="project" value="TreeGrafter"/>
</dbReference>
<feature type="domain" description="ERCC4" evidence="12">
    <location>
        <begin position="574"/>
        <end position="654"/>
    </location>
</feature>
<dbReference type="PANTHER" id="PTHR10150">
    <property type="entry name" value="DNA REPAIR ENDONUCLEASE XPF"/>
    <property type="match status" value="1"/>
</dbReference>
<dbReference type="GO" id="GO:0003684">
    <property type="term" value="F:damaged DNA binding"/>
    <property type="evidence" value="ECO:0007669"/>
    <property type="project" value="TreeGrafter"/>
</dbReference>
<evidence type="ECO:0000256" key="4">
    <source>
        <dbReference type="ARBA" id="ARBA00022759"/>
    </source>
</evidence>
<evidence type="ECO:0000256" key="10">
    <source>
        <dbReference type="ARBA" id="ARBA00072370"/>
    </source>
</evidence>
<evidence type="ECO:0000313" key="13">
    <source>
        <dbReference type="Proteomes" id="UP000694867"/>
    </source>
</evidence>
<evidence type="ECO:0000256" key="6">
    <source>
        <dbReference type="ARBA" id="ARBA00022801"/>
    </source>
</evidence>
<protein>
    <recommendedName>
        <fullName evidence="10">DNA repair endonuclease XPF</fullName>
    </recommendedName>
</protein>
<comment type="similarity">
    <text evidence="2">Belongs to the XPF family.</text>
</comment>
<keyword evidence="5" id="KW-0227">DNA damage</keyword>
<name>A0AAJ7SEF4_9ACAR</name>
<dbReference type="SUPFAM" id="SSF52980">
    <property type="entry name" value="Restriction endonuclease-like"/>
    <property type="match status" value="1"/>
</dbReference>
<feature type="compositionally biased region" description="Basic and acidic residues" evidence="11">
    <location>
        <begin position="449"/>
        <end position="458"/>
    </location>
</feature>
<reference evidence="14" key="1">
    <citation type="submission" date="2025-08" db="UniProtKB">
        <authorList>
            <consortium name="RefSeq"/>
        </authorList>
    </citation>
    <scope>IDENTIFICATION</scope>
</reference>
<dbReference type="FunFam" id="3.40.50.10130:FF:000002">
    <property type="entry name" value="DNA repair endonuclease XPF"/>
    <property type="match status" value="1"/>
</dbReference>
<dbReference type="GO" id="GO:0000110">
    <property type="term" value="C:nucleotide-excision repair factor 1 complex"/>
    <property type="evidence" value="ECO:0007669"/>
    <property type="project" value="TreeGrafter"/>
</dbReference>
<keyword evidence="6" id="KW-0378">Hydrolase</keyword>
<dbReference type="GO" id="GO:0000724">
    <property type="term" value="P:double-strand break repair via homologous recombination"/>
    <property type="evidence" value="ECO:0007669"/>
    <property type="project" value="TreeGrafter"/>
</dbReference>
<feature type="compositionally biased region" description="Low complexity" evidence="11">
    <location>
        <begin position="459"/>
        <end position="468"/>
    </location>
</feature>
<evidence type="ECO:0000256" key="3">
    <source>
        <dbReference type="ARBA" id="ARBA00022722"/>
    </source>
</evidence>
<dbReference type="CTD" id="31373"/>
<evidence type="ECO:0000256" key="11">
    <source>
        <dbReference type="SAM" id="MobiDB-lite"/>
    </source>
</evidence>
<keyword evidence="4 14" id="KW-0255">Endonuclease</keyword>
<dbReference type="SUPFAM" id="SSF47781">
    <property type="entry name" value="RuvA domain 2-like"/>
    <property type="match status" value="1"/>
</dbReference>
<dbReference type="GO" id="GO:0000712">
    <property type="term" value="P:resolution of meiotic recombination intermediates"/>
    <property type="evidence" value="ECO:0007669"/>
    <property type="project" value="TreeGrafter"/>
</dbReference>
<dbReference type="AlphaFoldDB" id="A0AAJ7SEF4"/>
<proteinExistence type="inferred from homology"/>
<accession>A0AAJ7SEF4</accession>
<dbReference type="Gene3D" id="3.40.50.10130">
    <property type="match status" value="1"/>
</dbReference>
<comment type="subcellular location">
    <subcellularLocation>
        <location evidence="1">Nucleus</location>
    </subcellularLocation>
</comment>
<dbReference type="GeneID" id="100908271"/>
<keyword evidence="13" id="KW-1185">Reference proteome</keyword>
<dbReference type="InterPro" id="IPR047520">
    <property type="entry name" value="XPF_nuclease"/>
</dbReference>
<organism evidence="13 14">
    <name type="scientific">Galendromus occidentalis</name>
    <name type="common">western predatory mite</name>
    <dbReference type="NCBI Taxonomy" id="34638"/>
    <lineage>
        <taxon>Eukaryota</taxon>
        <taxon>Metazoa</taxon>
        <taxon>Ecdysozoa</taxon>
        <taxon>Arthropoda</taxon>
        <taxon>Chelicerata</taxon>
        <taxon>Arachnida</taxon>
        <taxon>Acari</taxon>
        <taxon>Parasitiformes</taxon>
        <taxon>Mesostigmata</taxon>
        <taxon>Gamasina</taxon>
        <taxon>Phytoseioidea</taxon>
        <taxon>Phytoseiidae</taxon>
        <taxon>Typhlodrominae</taxon>
        <taxon>Galendromus</taxon>
    </lineage>
</organism>
<dbReference type="GO" id="GO:0000014">
    <property type="term" value="F:single-stranded DNA endodeoxyribonuclease activity"/>
    <property type="evidence" value="ECO:0007669"/>
    <property type="project" value="TreeGrafter"/>
</dbReference>
<dbReference type="CDD" id="cd20078">
    <property type="entry name" value="XPF_nuclease_XPF_euk"/>
    <property type="match status" value="1"/>
</dbReference>
<dbReference type="InterPro" id="IPR010994">
    <property type="entry name" value="RuvA_2-like"/>
</dbReference>
<keyword evidence="7" id="KW-0238">DNA-binding</keyword>
<keyword evidence="8" id="KW-0234">DNA repair</keyword>
<evidence type="ECO:0000256" key="5">
    <source>
        <dbReference type="ARBA" id="ARBA00022763"/>
    </source>
</evidence>
<dbReference type="Proteomes" id="UP000694867">
    <property type="component" value="Unplaced"/>
</dbReference>
<evidence type="ECO:0000256" key="2">
    <source>
        <dbReference type="ARBA" id="ARBA00010015"/>
    </source>
</evidence>
<gene>
    <name evidence="14" type="primary">LOC100908271</name>
</gene>
<evidence type="ECO:0000313" key="14">
    <source>
        <dbReference type="RefSeq" id="XP_028967162.1"/>
    </source>
</evidence>